<feature type="non-terminal residue" evidence="1">
    <location>
        <position position="1"/>
    </location>
</feature>
<organism evidence="1 2">
    <name type="scientific">Halocaridina rubra</name>
    <name type="common">Hawaiian red shrimp</name>
    <dbReference type="NCBI Taxonomy" id="373956"/>
    <lineage>
        <taxon>Eukaryota</taxon>
        <taxon>Metazoa</taxon>
        <taxon>Ecdysozoa</taxon>
        <taxon>Arthropoda</taxon>
        <taxon>Crustacea</taxon>
        <taxon>Multicrustacea</taxon>
        <taxon>Malacostraca</taxon>
        <taxon>Eumalacostraca</taxon>
        <taxon>Eucarida</taxon>
        <taxon>Decapoda</taxon>
        <taxon>Pleocyemata</taxon>
        <taxon>Caridea</taxon>
        <taxon>Atyoidea</taxon>
        <taxon>Atyidae</taxon>
        <taxon>Halocaridina</taxon>
    </lineage>
</organism>
<evidence type="ECO:0000313" key="1">
    <source>
        <dbReference type="EMBL" id="KAK7070390.1"/>
    </source>
</evidence>
<feature type="non-terminal residue" evidence="1">
    <location>
        <position position="54"/>
    </location>
</feature>
<reference evidence="1 2" key="1">
    <citation type="submission" date="2023-11" db="EMBL/GenBank/DDBJ databases">
        <title>Halocaridina rubra genome assembly.</title>
        <authorList>
            <person name="Smith C."/>
        </authorList>
    </citation>
    <scope>NUCLEOTIDE SEQUENCE [LARGE SCALE GENOMIC DNA]</scope>
    <source>
        <strain evidence="1">EP-1</strain>
        <tissue evidence="1">Whole</tissue>
    </source>
</reference>
<dbReference type="AlphaFoldDB" id="A0AAN9A2W7"/>
<protein>
    <submittedName>
        <fullName evidence="1">Uncharacterized protein</fullName>
    </submittedName>
</protein>
<gene>
    <name evidence="1" type="ORF">SK128_025067</name>
</gene>
<comment type="caution">
    <text evidence="1">The sequence shown here is derived from an EMBL/GenBank/DDBJ whole genome shotgun (WGS) entry which is preliminary data.</text>
</comment>
<evidence type="ECO:0000313" key="2">
    <source>
        <dbReference type="Proteomes" id="UP001381693"/>
    </source>
</evidence>
<sequence>HVATSLVPNVDISCKNLSSIISAFARGLVSYEHEICGIRYRYGYSAALSLTIRA</sequence>
<dbReference type="Proteomes" id="UP001381693">
    <property type="component" value="Unassembled WGS sequence"/>
</dbReference>
<proteinExistence type="predicted"/>
<keyword evidence="2" id="KW-1185">Reference proteome</keyword>
<name>A0AAN9A2W7_HALRR</name>
<dbReference type="EMBL" id="JAXCGZ010015396">
    <property type="protein sequence ID" value="KAK7070390.1"/>
    <property type="molecule type" value="Genomic_DNA"/>
</dbReference>
<accession>A0AAN9A2W7</accession>